<gene>
    <name evidence="2" type="ORF">CAEBREN_02707</name>
</gene>
<dbReference type="Proteomes" id="UP000008068">
    <property type="component" value="Unassembled WGS sequence"/>
</dbReference>
<organism evidence="3">
    <name type="scientific">Caenorhabditis brenneri</name>
    <name type="common">Nematode worm</name>
    <dbReference type="NCBI Taxonomy" id="135651"/>
    <lineage>
        <taxon>Eukaryota</taxon>
        <taxon>Metazoa</taxon>
        <taxon>Ecdysozoa</taxon>
        <taxon>Nematoda</taxon>
        <taxon>Chromadorea</taxon>
        <taxon>Rhabditida</taxon>
        <taxon>Rhabditina</taxon>
        <taxon>Rhabditomorpha</taxon>
        <taxon>Rhabditoidea</taxon>
        <taxon>Rhabditidae</taxon>
        <taxon>Peloderinae</taxon>
        <taxon>Caenorhabditis</taxon>
    </lineage>
</organism>
<dbReference type="eggNOG" id="ENOG502TJVH">
    <property type="taxonomic scope" value="Eukaryota"/>
</dbReference>
<feature type="compositionally biased region" description="Basic and acidic residues" evidence="1">
    <location>
        <begin position="49"/>
        <end position="64"/>
    </location>
</feature>
<evidence type="ECO:0000256" key="1">
    <source>
        <dbReference type="SAM" id="MobiDB-lite"/>
    </source>
</evidence>
<keyword evidence="3" id="KW-1185">Reference proteome</keyword>
<dbReference type="HOGENOM" id="CLU_138760_0_0_1"/>
<evidence type="ECO:0000313" key="2">
    <source>
        <dbReference type="EMBL" id="EGT32257.1"/>
    </source>
</evidence>
<evidence type="ECO:0000313" key="3">
    <source>
        <dbReference type="Proteomes" id="UP000008068"/>
    </source>
</evidence>
<dbReference type="AlphaFoldDB" id="G0NJF1"/>
<sequence length="173" mass="19739">MSSTAVVVKSDEKVKVKKSLKIPQFEEMTLDSTDLSKNAVILKTPMKRKMSEKIEGSESKKFEFPTDTPAGETQPDNKKMDWLREKAKSATIPDEKVAVIKPKFLYKESGPLVIHLCNQCKTFNSNRSPQTIAVGMVQMPLAMCTVCRFHFNQARNLRFFQHELPALKKQYNL</sequence>
<proteinExistence type="predicted"/>
<dbReference type="EMBL" id="GL379895">
    <property type="protein sequence ID" value="EGT32257.1"/>
    <property type="molecule type" value="Genomic_DNA"/>
</dbReference>
<name>G0NJF1_CAEBE</name>
<feature type="region of interest" description="Disordered" evidence="1">
    <location>
        <begin position="49"/>
        <end position="80"/>
    </location>
</feature>
<dbReference type="InParanoid" id="G0NJF1"/>
<protein>
    <submittedName>
        <fullName evidence="2">Uncharacterized protein</fullName>
    </submittedName>
</protein>
<dbReference type="OMA" id="MCTVCRF"/>
<reference evidence="3" key="1">
    <citation type="submission" date="2011-07" db="EMBL/GenBank/DDBJ databases">
        <authorList>
            <consortium name="Caenorhabditis brenneri Sequencing and Analysis Consortium"/>
            <person name="Wilson R.K."/>
        </authorList>
    </citation>
    <scope>NUCLEOTIDE SEQUENCE [LARGE SCALE GENOMIC DNA]</scope>
    <source>
        <strain evidence="3">PB2801</strain>
    </source>
</reference>
<accession>G0NJF1</accession>
<dbReference type="OrthoDB" id="5884242at2759"/>